<dbReference type="InParanoid" id="A0DPF0"/>
<dbReference type="Proteomes" id="UP000000600">
    <property type="component" value="Unassembled WGS sequence"/>
</dbReference>
<dbReference type="KEGG" id="ptm:GSPATT00019099001"/>
<evidence type="ECO:0000313" key="2">
    <source>
        <dbReference type="Proteomes" id="UP000000600"/>
    </source>
</evidence>
<dbReference type="RefSeq" id="XP_001452314.1">
    <property type="nucleotide sequence ID" value="XM_001452277.1"/>
</dbReference>
<accession>A0DPF0</accession>
<protein>
    <submittedName>
        <fullName evidence="1">Uncharacterized protein</fullName>
    </submittedName>
</protein>
<keyword evidence="2" id="KW-1185">Reference proteome</keyword>
<name>A0DPF0_PARTE</name>
<dbReference type="HOGENOM" id="CLU_2676367_0_0_1"/>
<sequence>MGMCNAKKPIRGELPLICEKVKENPKSEKILREMKENNQNLNPFKNPILSRRIHSISVQQSFQQTLQQTINSKTTDQNQ</sequence>
<proteinExistence type="predicted"/>
<gene>
    <name evidence="1" type="ORF">GSPATT00019099001</name>
</gene>
<evidence type="ECO:0000313" key="1">
    <source>
        <dbReference type="EMBL" id="CAK84917.1"/>
    </source>
</evidence>
<reference evidence="1 2" key="1">
    <citation type="journal article" date="2006" name="Nature">
        <title>Global trends of whole-genome duplications revealed by the ciliate Paramecium tetraurelia.</title>
        <authorList>
            <consortium name="Genoscope"/>
            <person name="Aury J.-M."/>
            <person name="Jaillon O."/>
            <person name="Duret L."/>
            <person name="Noel B."/>
            <person name="Jubin C."/>
            <person name="Porcel B.M."/>
            <person name="Segurens B."/>
            <person name="Daubin V."/>
            <person name="Anthouard V."/>
            <person name="Aiach N."/>
            <person name="Arnaiz O."/>
            <person name="Billaut A."/>
            <person name="Beisson J."/>
            <person name="Blanc I."/>
            <person name="Bouhouche K."/>
            <person name="Camara F."/>
            <person name="Duharcourt S."/>
            <person name="Guigo R."/>
            <person name="Gogendeau D."/>
            <person name="Katinka M."/>
            <person name="Keller A.-M."/>
            <person name="Kissmehl R."/>
            <person name="Klotz C."/>
            <person name="Koll F."/>
            <person name="Le Moue A."/>
            <person name="Lepere C."/>
            <person name="Malinsky S."/>
            <person name="Nowacki M."/>
            <person name="Nowak J.K."/>
            <person name="Plattner H."/>
            <person name="Poulain J."/>
            <person name="Ruiz F."/>
            <person name="Serrano V."/>
            <person name="Zagulski M."/>
            <person name="Dessen P."/>
            <person name="Betermier M."/>
            <person name="Weissenbach J."/>
            <person name="Scarpelli C."/>
            <person name="Schachter V."/>
            <person name="Sperling L."/>
            <person name="Meyer E."/>
            <person name="Cohen J."/>
            <person name="Wincker P."/>
        </authorList>
    </citation>
    <scope>NUCLEOTIDE SEQUENCE [LARGE SCALE GENOMIC DNA]</scope>
    <source>
        <strain evidence="1 2">Stock d4-2</strain>
    </source>
</reference>
<organism evidence="1 2">
    <name type="scientific">Paramecium tetraurelia</name>
    <dbReference type="NCBI Taxonomy" id="5888"/>
    <lineage>
        <taxon>Eukaryota</taxon>
        <taxon>Sar</taxon>
        <taxon>Alveolata</taxon>
        <taxon>Ciliophora</taxon>
        <taxon>Intramacronucleata</taxon>
        <taxon>Oligohymenophorea</taxon>
        <taxon>Peniculida</taxon>
        <taxon>Parameciidae</taxon>
        <taxon>Paramecium</taxon>
    </lineage>
</organism>
<dbReference type="GeneID" id="5038099"/>
<dbReference type="AlphaFoldDB" id="A0DPF0"/>
<dbReference type="EMBL" id="CT868529">
    <property type="protein sequence ID" value="CAK84917.1"/>
    <property type="molecule type" value="Genomic_DNA"/>
</dbReference>